<dbReference type="GO" id="GO:0006048">
    <property type="term" value="P:UDP-N-acetylglucosamine biosynthetic process"/>
    <property type="evidence" value="ECO:0007669"/>
    <property type="project" value="TreeGrafter"/>
</dbReference>
<evidence type="ECO:0000256" key="2">
    <source>
        <dbReference type="ARBA" id="ARBA00010401"/>
    </source>
</evidence>
<protein>
    <recommendedName>
        <fullName evidence="3">UDP-N-acetylglucosamine diphosphorylase</fullName>
        <ecNumber evidence="3">2.7.7.23</ecNumber>
    </recommendedName>
</protein>
<dbReference type="GO" id="GO:0003977">
    <property type="term" value="F:UDP-N-acetylglucosamine diphosphorylase activity"/>
    <property type="evidence" value="ECO:0007669"/>
    <property type="project" value="UniProtKB-EC"/>
</dbReference>
<sequence>MSATQRSGQEHQLDLSARSQQHIYQFFDELDAEERRIFDEAVGREDMDQGWEMRPPTILNWETKKTPGLKSCSLTKVSEVPEKRLLEWHRKGLYHIANGEVAAVIMAGGQGTRLGLDKPKGCFCASPLSSKSLFQLFCERTRRLKHLAGREFPTGERVSLPLYIMTSPINHEDTVDFFKQHSFFGLPSDDVHFFPQRLIPCFDFDGRFLLEDKHKLAKNPNGNGGIFEALETTGMLDDMQRRGVVGMHVFSVDNVLCKVADPLFVGYCEATDADVGTKCVEKTSPEEKVGVFCSRRKHDEGGEVEKACVVEYSELPVELKRSRLPTGSLLYGAGNIANHYFRVSFVDRLVKEDFMTCMYHVAKKKIPHIDLATGQRVEPSEPNGIKLELFIFDCFEFAHHVVGLEVSRQDEFAPVKNATGADSPTTAVILMGQLHQRWIVKAGGSFRKGVIATDDPVLRCEISPLVSYEGEDLEGQFPVPLDLPFHLQSIKETGMPHLDHQISIADTDTRVTNPDAYEGVRAARPTRAITIVSPVRPAAPESASTAAGGGAAADDNSKIPTVRLIGPSDAGEEESGGSGGPASVRGTRKALTIVEGKGAGVAVN</sequence>
<dbReference type="PANTHER" id="PTHR11952:SF2">
    <property type="entry name" value="LD24639P"/>
    <property type="match status" value="1"/>
</dbReference>
<dbReference type="InterPro" id="IPR002618">
    <property type="entry name" value="UDPGP_fam"/>
</dbReference>
<evidence type="ECO:0000313" key="9">
    <source>
        <dbReference type="Proteomes" id="UP000041254"/>
    </source>
</evidence>
<evidence type="ECO:0000313" key="8">
    <source>
        <dbReference type="EMBL" id="CEM01848.1"/>
    </source>
</evidence>
<dbReference type="InterPro" id="IPR029044">
    <property type="entry name" value="Nucleotide-diphossugar_trans"/>
</dbReference>
<evidence type="ECO:0000256" key="4">
    <source>
        <dbReference type="ARBA" id="ARBA00022679"/>
    </source>
</evidence>
<dbReference type="PANTHER" id="PTHR11952">
    <property type="entry name" value="UDP- GLUCOSE PYROPHOSPHORYLASE"/>
    <property type="match status" value="1"/>
</dbReference>
<dbReference type="AlphaFoldDB" id="A0A0G4ETB6"/>
<evidence type="ECO:0000256" key="3">
    <source>
        <dbReference type="ARBA" id="ARBA00012457"/>
    </source>
</evidence>
<comment type="catalytic activity">
    <reaction evidence="6">
        <text>N-acetyl-alpha-D-glucosamine 1-phosphate + UTP + H(+) = UDP-N-acetyl-alpha-D-glucosamine + diphosphate</text>
        <dbReference type="Rhea" id="RHEA:13509"/>
        <dbReference type="ChEBI" id="CHEBI:15378"/>
        <dbReference type="ChEBI" id="CHEBI:33019"/>
        <dbReference type="ChEBI" id="CHEBI:46398"/>
        <dbReference type="ChEBI" id="CHEBI:57705"/>
        <dbReference type="ChEBI" id="CHEBI:57776"/>
        <dbReference type="EC" id="2.7.7.23"/>
    </reaction>
</comment>
<dbReference type="InterPro" id="IPR039741">
    <property type="entry name" value="UDP-sugar_pyrophosphorylase"/>
</dbReference>
<dbReference type="Gene3D" id="3.90.550.10">
    <property type="entry name" value="Spore Coat Polysaccharide Biosynthesis Protein SpsA, Chain A"/>
    <property type="match status" value="1"/>
</dbReference>
<proteinExistence type="inferred from homology"/>
<dbReference type="InParanoid" id="A0A0G4ETB6"/>
<keyword evidence="9" id="KW-1185">Reference proteome</keyword>
<organism evidence="8 9">
    <name type="scientific">Vitrella brassicaformis (strain CCMP3155)</name>
    <dbReference type="NCBI Taxonomy" id="1169540"/>
    <lineage>
        <taxon>Eukaryota</taxon>
        <taxon>Sar</taxon>
        <taxon>Alveolata</taxon>
        <taxon>Colpodellida</taxon>
        <taxon>Vitrellaceae</taxon>
        <taxon>Vitrella</taxon>
    </lineage>
</organism>
<dbReference type="FunCoup" id="A0A0G4ETB6">
    <property type="interactions" value="148"/>
</dbReference>
<evidence type="ECO:0000256" key="7">
    <source>
        <dbReference type="SAM" id="MobiDB-lite"/>
    </source>
</evidence>
<comment type="pathway">
    <text evidence="1">Nucleotide-sugar biosynthesis; UDP-N-acetyl-alpha-D-glucosamine biosynthesis; UDP-N-acetyl-alpha-D-glucosamine from N-acetyl-alpha-D-glucosamine 1-phosphate: step 1/1.</text>
</comment>
<dbReference type="Pfam" id="PF01704">
    <property type="entry name" value="UDPGP"/>
    <property type="match status" value="1"/>
</dbReference>
<dbReference type="Proteomes" id="UP000041254">
    <property type="component" value="Unassembled WGS sequence"/>
</dbReference>
<dbReference type="OMA" id="YFQVDNP"/>
<dbReference type="STRING" id="1169540.A0A0G4ETB6"/>
<dbReference type="PhylomeDB" id="A0A0G4ETB6"/>
<dbReference type="SUPFAM" id="SSF53448">
    <property type="entry name" value="Nucleotide-diphospho-sugar transferases"/>
    <property type="match status" value="1"/>
</dbReference>
<feature type="region of interest" description="Disordered" evidence="7">
    <location>
        <begin position="565"/>
        <end position="589"/>
    </location>
</feature>
<dbReference type="CDD" id="cd04193">
    <property type="entry name" value="UDPGlcNAc_PPase"/>
    <property type="match status" value="1"/>
</dbReference>
<name>A0A0G4ETB6_VITBC</name>
<evidence type="ECO:0000256" key="1">
    <source>
        <dbReference type="ARBA" id="ARBA00005208"/>
    </source>
</evidence>
<keyword evidence="4" id="KW-0808">Transferase</keyword>
<keyword evidence="5" id="KW-0548">Nucleotidyltransferase</keyword>
<dbReference type="VEuPathDB" id="CryptoDB:Vbra_13314"/>
<reference evidence="8 9" key="1">
    <citation type="submission" date="2014-11" db="EMBL/GenBank/DDBJ databases">
        <authorList>
            <person name="Zhu J."/>
            <person name="Qi W."/>
            <person name="Song R."/>
        </authorList>
    </citation>
    <scope>NUCLEOTIDE SEQUENCE [LARGE SCALE GENOMIC DNA]</scope>
</reference>
<accession>A0A0G4ETB6</accession>
<evidence type="ECO:0000256" key="5">
    <source>
        <dbReference type="ARBA" id="ARBA00022695"/>
    </source>
</evidence>
<evidence type="ECO:0000256" key="6">
    <source>
        <dbReference type="ARBA" id="ARBA00048493"/>
    </source>
</evidence>
<dbReference type="EC" id="2.7.7.23" evidence="3"/>
<dbReference type="OrthoDB" id="532420at2759"/>
<dbReference type="EMBL" id="CDMY01000311">
    <property type="protein sequence ID" value="CEM01848.1"/>
    <property type="molecule type" value="Genomic_DNA"/>
</dbReference>
<comment type="similarity">
    <text evidence="2">Belongs to the UDPGP type 1 family.</text>
</comment>
<gene>
    <name evidence="8" type="ORF">Vbra_13314</name>
</gene>